<dbReference type="Proteomes" id="UP000055048">
    <property type="component" value="Unassembled WGS sequence"/>
</dbReference>
<organism evidence="1 2">
    <name type="scientific">Trichinella murrelli</name>
    <dbReference type="NCBI Taxonomy" id="144512"/>
    <lineage>
        <taxon>Eukaryota</taxon>
        <taxon>Metazoa</taxon>
        <taxon>Ecdysozoa</taxon>
        <taxon>Nematoda</taxon>
        <taxon>Enoplea</taxon>
        <taxon>Dorylaimia</taxon>
        <taxon>Trichinellida</taxon>
        <taxon>Trichinellidae</taxon>
        <taxon>Trichinella</taxon>
    </lineage>
</organism>
<sequence>MAVKNLFVHCRYPNDSIDSDQLRMVVNLKMAQYLRIVALRTRTFHAQHVVLDGINIHLCYNQFVNYYGRNWFGTWNINKH</sequence>
<name>A0A0V0TW56_9BILA</name>
<proteinExistence type="predicted"/>
<evidence type="ECO:0000313" key="2">
    <source>
        <dbReference type="Proteomes" id="UP000055048"/>
    </source>
</evidence>
<evidence type="ECO:0000313" key="1">
    <source>
        <dbReference type="EMBL" id="KRX43166.1"/>
    </source>
</evidence>
<accession>A0A0V0TW56</accession>
<reference evidence="1 2" key="1">
    <citation type="submission" date="2015-01" db="EMBL/GenBank/DDBJ databases">
        <title>Evolution of Trichinella species and genotypes.</title>
        <authorList>
            <person name="Korhonen P.K."/>
            <person name="Edoardo P."/>
            <person name="Giuseppe L.R."/>
            <person name="Gasser R.B."/>
        </authorList>
    </citation>
    <scope>NUCLEOTIDE SEQUENCE [LARGE SCALE GENOMIC DNA]</scope>
    <source>
        <strain evidence="1">ISS417</strain>
    </source>
</reference>
<protein>
    <submittedName>
        <fullName evidence="1">Uncharacterized protein</fullName>
    </submittedName>
</protein>
<gene>
    <name evidence="1" type="ORF">T05_12387</name>
</gene>
<dbReference type="AlphaFoldDB" id="A0A0V0TW56"/>
<comment type="caution">
    <text evidence="1">The sequence shown here is derived from an EMBL/GenBank/DDBJ whole genome shotgun (WGS) entry which is preliminary data.</text>
</comment>
<dbReference type="EMBL" id="JYDJ01000126">
    <property type="protein sequence ID" value="KRX43166.1"/>
    <property type="molecule type" value="Genomic_DNA"/>
</dbReference>
<keyword evidence="2" id="KW-1185">Reference proteome</keyword>